<dbReference type="PANTHER" id="PTHR11603:SF147">
    <property type="entry name" value="MEMBRANE PROTEIN"/>
    <property type="match status" value="1"/>
</dbReference>
<dbReference type="InterPro" id="IPR029060">
    <property type="entry name" value="PIN-like_dom_sf"/>
</dbReference>
<protein>
    <submittedName>
        <fullName evidence="1">ATPase</fullName>
    </submittedName>
</protein>
<keyword evidence="2" id="KW-1185">Reference proteome</keyword>
<dbReference type="NCBIfam" id="NF010335">
    <property type="entry name" value="PRK13764.1"/>
    <property type="match status" value="1"/>
</dbReference>
<dbReference type="GeneID" id="41330937"/>
<dbReference type="SUPFAM" id="SSF52540">
    <property type="entry name" value="P-loop containing nucleoside triphosphate hydrolases"/>
    <property type="match status" value="1"/>
</dbReference>
<name>A0A5B9DE23_9ARCH</name>
<accession>A0A5B9DE23</accession>
<organism evidence="1 2">
    <name type="scientific">Promethearchaeum syntrophicum</name>
    <dbReference type="NCBI Taxonomy" id="2594042"/>
    <lineage>
        <taxon>Archaea</taxon>
        <taxon>Promethearchaeati</taxon>
        <taxon>Promethearchaeota</taxon>
        <taxon>Promethearchaeia</taxon>
        <taxon>Promethearchaeales</taxon>
        <taxon>Promethearchaeaceae</taxon>
        <taxon>Promethearchaeum</taxon>
    </lineage>
</organism>
<reference evidence="1 2" key="2">
    <citation type="journal article" date="2024" name="Int. J. Syst. Evol. Microbiol.">
        <title>Promethearchaeum syntrophicum gen. nov., sp. nov., an anaerobic, obligately syntrophic archaeon, the first isolate of the lineage 'Asgard' archaea, and proposal of the new archaeal phylum Promethearchaeota phyl. nov. and kingdom Promethearchaeati regn. nov.</title>
        <authorList>
            <person name="Imachi H."/>
            <person name="Nobu M.K."/>
            <person name="Kato S."/>
            <person name="Takaki Y."/>
            <person name="Miyazaki M."/>
            <person name="Miyata M."/>
            <person name="Ogawara M."/>
            <person name="Saito Y."/>
            <person name="Sakai S."/>
            <person name="Tahara Y.O."/>
            <person name="Takano Y."/>
            <person name="Tasumi E."/>
            <person name="Uematsu K."/>
            <person name="Yoshimura T."/>
            <person name="Itoh T."/>
            <person name="Ohkuma M."/>
            <person name="Takai K."/>
        </authorList>
    </citation>
    <scope>NUCLEOTIDE SEQUENCE [LARGE SCALE GENOMIC DNA]</scope>
    <source>
        <strain evidence="1 2">MK-D1</strain>
    </source>
</reference>
<dbReference type="KEGG" id="psyt:DSAG12_02959"/>
<dbReference type="Proteomes" id="UP000321408">
    <property type="component" value="Chromosome"/>
</dbReference>
<dbReference type="InterPro" id="IPR027417">
    <property type="entry name" value="P-loop_NTPase"/>
</dbReference>
<proteinExistence type="predicted"/>
<dbReference type="EMBL" id="CP042905">
    <property type="protein sequence ID" value="QEE17127.1"/>
    <property type="molecule type" value="Genomic_DNA"/>
</dbReference>
<dbReference type="PANTHER" id="PTHR11603">
    <property type="entry name" value="AAA FAMILY ATPASE"/>
    <property type="match status" value="1"/>
</dbReference>
<dbReference type="Gene3D" id="3.40.50.1010">
    <property type="entry name" value="5'-nuclease"/>
    <property type="match status" value="1"/>
</dbReference>
<dbReference type="SUPFAM" id="SSF88723">
    <property type="entry name" value="PIN domain-like"/>
    <property type="match status" value="1"/>
</dbReference>
<evidence type="ECO:0000313" key="1">
    <source>
        <dbReference type="EMBL" id="QEE17127.1"/>
    </source>
</evidence>
<dbReference type="OrthoDB" id="7146at2157"/>
<reference evidence="1 2" key="1">
    <citation type="journal article" date="2020" name="Nature">
        <title>Isolation of an archaeon at the prokaryote-eukaryote interface.</title>
        <authorList>
            <person name="Imachi H."/>
            <person name="Nobu M.K."/>
            <person name="Nakahara N."/>
            <person name="Morono Y."/>
            <person name="Ogawara M."/>
            <person name="Takaki Y."/>
            <person name="Takano Y."/>
            <person name="Uematsu K."/>
            <person name="Ikuta T."/>
            <person name="Ito M."/>
            <person name="Matsui Y."/>
            <person name="Miyazaki M."/>
            <person name="Murata K."/>
            <person name="Saito Y."/>
            <person name="Sakai S."/>
            <person name="Song C."/>
            <person name="Tasumi E."/>
            <person name="Yamanaka Y."/>
            <person name="Yamaguchi T."/>
            <person name="Kamagata Y."/>
            <person name="Tamaki H."/>
            <person name="Takai K."/>
        </authorList>
    </citation>
    <scope>NUCLEOTIDE SEQUENCE [LARGE SCALE GENOMIC DNA]</scope>
    <source>
        <strain evidence="1 2">MK-D1</strain>
    </source>
</reference>
<dbReference type="Gene3D" id="3.40.50.300">
    <property type="entry name" value="P-loop containing nucleotide triphosphate hydrolases"/>
    <property type="match status" value="1"/>
</dbReference>
<evidence type="ECO:0000313" key="2">
    <source>
        <dbReference type="Proteomes" id="UP000321408"/>
    </source>
</evidence>
<sequence>MPYTFLPDTSVVFNRKIIDFIVNGNLDEYKPVQKNRITKTDTLTIILSRVMLSEIENQANQMKSQDNVGLDVIHELHKLEMENRIDIKIVGERPKLDEIRLNPGGELDALIRKDAYDSKSILITADEVQSSIALVEGIDVLFTVNIPERKDESHELALLDIRDYFDDTTMSVHLRGHCLPLAKKGTPGNWSLEKINDIEMAPSQINEIANKIIRQAKNDEKSFIERNESGVTVIQLQKFRIVICRPPFSNTHEITAVKPLVSLTLEDYKLSQKVYERLDIAEGILVAGKPGAGKSTFIGALALFYLEKKKLVKTLESVRDLNVPKEVSQYAPLAGSLEGTADILLLVRPDYTIFDEVRTASDFKIFGDMRLAGVGLVGVVHASKAVDAVQRFIRRVELGVIPNVIDTIIFIDQGQVAEVLSLEMTVKKPTGFADRDLSRPVIEIRDFQYNDLLYEIYAFGSDVIVAPVGKRKYRNKTPKKKKRSNFSSNFNALDLESDDLIQTSVFRKNKGYTIVTDISYKNQYLNFYVKNTHLFSATMNNHGEIYIKNNSPIYSRIKNALQKGKKIQASQD</sequence>
<dbReference type="InterPro" id="IPR052041">
    <property type="entry name" value="Nucleic_acid_metab_PIN/TRAM"/>
</dbReference>
<dbReference type="RefSeq" id="WP_147664044.1">
    <property type="nucleotide sequence ID" value="NZ_CP042905.2"/>
</dbReference>
<dbReference type="AlphaFoldDB" id="A0A5B9DE23"/>
<dbReference type="CDD" id="cd09878">
    <property type="entry name" value="PIN_VapC_VirB11L-ATPase-like"/>
    <property type="match status" value="1"/>
</dbReference>
<gene>
    <name evidence="1" type="ORF">DSAG12_02959</name>
</gene>